<gene>
    <name evidence="1" type="ORF">VRU48_13820</name>
</gene>
<name>A0ABU7IA88_9SPHI</name>
<dbReference type="EMBL" id="JAZDQT010000002">
    <property type="protein sequence ID" value="MEE1946196.1"/>
    <property type="molecule type" value="Genomic_DNA"/>
</dbReference>
<proteinExistence type="predicted"/>
<sequence length="280" mass="30713">MKTSNKLLIAFAASLILLPILGMVYSSQVLYTDAKNWKAEARKDDSFSQASANMESKTLSAFQSVNIANGKGMYFNIRLIKDDKYGVKIPNNDKDLIKLEVDAQGKLQVTLNDKGNENRYVTLLIYAPDTKSISLEEADGVALNAKADSLAISLKKVNRLVFDGETAISKLSVATEDVSEVNIEKEIAKSLYLNLKNTAFTSEWASYQDLNITTAGNSTITVKGDDRQAKGYSIQNLTLNTTETAKINLENMTVSNCKGSLSDQTLVSMPAVNLKQLFNK</sequence>
<evidence type="ECO:0000313" key="2">
    <source>
        <dbReference type="Proteomes" id="UP001336835"/>
    </source>
</evidence>
<organism evidence="1 2">
    <name type="scientific">Pedobacter albus</name>
    <dbReference type="NCBI Taxonomy" id="3113905"/>
    <lineage>
        <taxon>Bacteria</taxon>
        <taxon>Pseudomonadati</taxon>
        <taxon>Bacteroidota</taxon>
        <taxon>Sphingobacteriia</taxon>
        <taxon>Sphingobacteriales</taxon>
        <taxon>Sphingobacteriaceae</taxon>
        <taxon>Pedobacter</taxon>
    </lineage>
</organism>
<dbReference type="Gene3D" id="2.160.20.120">
    <property type="match status" value="1"/>
</dbReference>
<reference evidence="1 2" key="1">
    <citation type="submission" date="2024-01" db="EMBL/GenBank/DDBJ databases">
        <title>Pedobacter sp. nov., isolated from fresh soil.</title>
        <authorList>
            <person name="Le N.T.T."/>
        </authorList>
    </citation>
    <scope>NUCLEOTIDE SEQUENCE [LARGE SCALE GENOMIC DNA]</scope>
    <source>
        <strain evidence="1 2">KR3-3</strain>
    </source>
</reference>
<dbReference type="RefSeq" id="WP_330108504.1">
    <property type="nucleotide sequence ID" value="NZ_JAZDQT010000002.1"/>
</dbReference>
<protein>
    <recommendedName>
        <fullName evidence="3">Auto-transporter adhesin head GIN domain-containing protein</fullName>
    </recommendedName>
</protein>
<dbReference type="Proteomes" id="UP001336835">
    <property type="component" value="Unassembled WGS sequence"/>
</dbReference>
<evidence type="ECO:0000313" key="1">
    <source>
        <dbReference type="EMBL" id="MEE1946196.1"/>
    </source>
</evidence>
<accession>A0ABU7IA88</accession>
<evidence type="ECO:0008006" key="3">
    <source>
        <dbReference type="Google" id="ProtNLM"/>
    </source>
</evidence>
<comment type="caution">
    <text evidence="1">The sequence shown here is derived from an EMBL/GenBank/DDBJ whole genome shotgun (WGS) entry which is preliminary data.</text>
</comment>
<keyword evidence="2" id="KW-1185">Reference proteome</keyword>